<dbReference type="EMBL" id="JBITGY010000004">
    <property type="protein sequence ID" value="MFI6498949.1"/>
    <property type="molecule type" value="Genomic_DNA"/>
</dbReference>
<dbReference type="SUPFAM" id="SSF56112">
    <property type="entry name" value="Protein kinase-like (PK-like)"/>
    <property type="match status" value="1"/>
</dbReference>
<dbReference type="InterPro" id="IPR015943">
    <property type="entry name" value="WD40/YVTN_repeat-like_dom_sf"/>
</dbReference>
<dbReference type="InterPro" id="IPR049052">
    <property type="entry name" value="nSTAND1"/>
</dbReference>
<gene>
    <name evidence="2" type="ORF">ACIBG2_16295</name>
</gene>
<name>A0ABW7YWU7_9ACTN</name>
<proteinExistence type="predicted"/>
<protein>
    <recommendedName>
        <fullName evidence="1">Novel STAND NTPase 1 domain-containing protein</fullName>
    </recommendedName>
</protein>
<dbReference type="SUPFAM" id="SSF82171">
    <property type="entry name" value="DPP6 N-terminal domain-like"/>
    <property type="match status" value="1"/>
</dbReference>
<keyword evidence="3" id="KW-1185">Reference proteome</keyword>
<evidence type="ECO:0000313" key="3">
    <source>
        <dbReference type="Proteomes" id="UP001612741"/>
    </source>
</evidence>
<dbReference type="InterPro" id="IPR011009">
    <property type="entry name" value="Kinase-like_dom_sf"/>
</dbReference>
<dbReference type="Proteomes" id="UP001612741">
    <property type="component" value="Unassembled WGS sequence"/>
</dbReference>
<dbReference type="Pfam" id="PF20703">
    <property type="entry name" value="nSTAND1"/>
    <property type="match status" value="1"/>
</dbReference>
<feature type="domain" description="Novel STAND NTPase 1" evidence="1">
    <location>
        <begin position="208"/>
        <end position="330"/>
    </location>
</feature>
<dbReference type="Gene3D" id="1.10.510.10">
    <property type="entry name" value="Transferase(Phosphotransferase) domain 1"/>
    <property type="match status" value="1"/>
</dbReference>
<evidence type="ECO:0000259" key="1">
    <source>
        <dbReference type="Pfam" id="PF20703"/>
    </source>
</evidence>
<reference evidence="2 3" key="1">
    <citation type="submission" date="2024-10" db="EMBL/GenBank/DDBJ databases">
        <title>The Natural Products Discovery Center: Release of the First 8490 Sequenced Strains for Exploring Actinobacteria Biosynthetic Diversity.</title>
        <authorList>
            <person name="Kalkreuter E."/>
            <person name="Kautsar S.A."/>
            <person name="Yang D."/>
            <person name="Bader C.D."/>
            <person name="Teijaro C.N."/>
            <person name="Fluegel L."/>
            <person name="Davis C.M."/>
            <person name="Simpson J.R."/>
            <person name="Lauterbach L."/>
            <person name="Steele A.D."/>
            <person name="Gui C."/>
            <person name="Meng S."/>
            <person name="Li G."/>
            <person name="Viehrig K."/>
            <person name="Ye F."/>
            <person name="Su P."/>
            <person name="Kiefer A.F."/>
            <person name="Nichols A."/>
            <person name="Cepeda A.J."/>
            <person name="Yan W."/>
            <person name="Fan B."/>
            <person name="Jiang Y."/>
            <person name="Adhikari A."/>
            <person name="Zheng C.-J."/>
            <person name="Schuster L."/>
            <person name="Cowan T.M."/>
            <person name="Smanski M.J."/>
            <person name="Chevrette M.G."/>
            <person name="De Carvalho L.P.S."/>
            <person name="Shen B."/>
        </authorList>
    </citation>
    <scope>NUCLEOTIDE SEQUENCE [LARGE SCALE GENOMIC DNA]</scope>
    <source>
        <strain evidence="2 3">NPDC050545</strain>
    </source>
</reference>
<accession>A0ABW7YWU7</accession>
<comment type="caution">
    <text evidence="2">The sequence shown here is derived from an EMBL/GenBank/DDBJ whole genome shotgun (WGS) entry which is preliminary data.</text>
</comment>
<dbReference type="Gene3D" id="2.130.10.10">
    <property type="entry name" value="YVTN repeat-like/Quinoprotein amine dehydrogenase"/>
    <property type="match status" value="2"/>
</dbReference>
<organism evidence="2 3">
    <name type="scientific">Nonomuraea typhae</name>
    <dbReference type="NCBI Taxonomy" id="2603600"/>
    <lineage>
        <taxon>Bacteria</taxon>
        <taxon>Bacillati</taxon>
        <taxon>Actinomycetota</taxon>
        <taxon>Actinomycetes</taxon>
        <taxon>Streptosporangiales</taxon>
        <taxon>Streptosporangiaceae</taxon>
        <taxon>Nonomuraea</taxon>
    </lineage>
</organism>
<sequence length="796" mass="85977">MDDRLGDYWLGVRLGGRTVEAYDGTGMRHALTLCVPPEDAEPLRRVKSLHVAAIVEIAGTYLVSRYVEGRSLRHTVEEHGPYRDDDLYRLAAATATALAAIHEAGAVHGALDPGAVVLTGDGPRLVGLGTGDEREPACDVRAWGQVLLFAAGGRTALEPALAELVAAALNPDPDRRPGARQLLMSLLDQPQSQQGRLLPPEPVADPPLGTRAEQLYAGLSRAEQELVPEVLLRLVGMDEHGDDNRLLVARAELVAGRTPEQAAAIERVLEVYGAAGLLTGDADTVTMGCGALLRAWPRLHEWLDAERDGLAVHRELARATRRWESGGRREADLLHEGTLDRALAWAATGRKHVTLSRAEQEFLDAGLASGRRRGRRRWLISALVATAVLVAATWLYGSAQDQVDEAMAQLAASRAEALRASDPALARKLSFTAWALAPVPEARRQLAKSGSDPVLASFTDPTATERSLHTLSADGRRLAALTDGELRIFDTRTGELVRQATGPPEKIRAMAWSPLGRELTMVGSEYTYTWDTTLNPDASANDFAVESVRPLVRRGLTQPGRHEVWFSPGGGFLFAEGSEYGERWAWDLGRGAEAFAGRSVVVGPDDRRVLEFDGRHSKIHDLRTGRSSPAPWLERMPQDYTAFSPDGSRVAIAGEEGIQLYDLTGVPILQAPLQPSPGTLRFSADGRYLASTDSDRVRVWRMGEPTLTVDRQVPLAGGDRPVQAVFDASGTAVMVLAGRGTVLTIAADGSRRPVPDKEAAAAVCASSGGLTPSEWARQLPDLPYRDLCANRPGYPY</sequence>
<evidence type="ECO:0000313" key="2">
    <source>
        <dbReference type="EMBL" id="MFI6498949.1"/>
    </source>
</evidence>
<dbReference type="RefSeq" id="WP_397082182.1">
    <property type="nucleotide sequence ID" value="NZ_JBITGY010000004.1"/>
</dbReference>